<feature type="transmembrane region" description="Helical" evidence="8">
    <location>
        <begin position="188"/>
        <end position="207"/>
    </location>
</feature>
<evidence type="ECO:0000256" key="5">
    <source>
        <dbReference type="ARBA" id="ARBA00022989"/>
    </source>
</evidence>
<evidence type="ECO:0000259" key="9">
    <source>
        <dbReference type="PROSITE" id="PS50850"/>
    </source>
</evidence>
<dbReference type="Proteomes" id="UP001595773">
    <property type="component" value="Unassembled WGS sequence"/>
</dbReference>
<feature type="transmembrane region" description="Helical" evidence="8">
    <location>
        <begin position="264"/>
        <end position="289"/>
    </location>
</feature>
<evidence type="ECO:0000256" key="3">
    <source>
        <dbReference type="ARBA" id="ARBA00022448"/>
    </source>
</evidence>
<dbReference type="PRINTS" id="PR00171">
    <property type="entry name" value="SUGRTRNSPORT"/>
</dbReference>
<comment type="caution">
    <text evidence="10">The sequence shown here is derived from an EMBL/GenBank/DDBJ whole genome shotgun (WGS) entry which is preliminary data.</text>
</comment>
<evidence type="ECO:0000256" key="6">
    <source>
        <dbReference type="ARBA" id="ARBA00023136"/>
    </source>
</evidence>
<keyword evidence="3 7" id="KW-0813">Transport</keyword>
<name>A0ABV8R1T5_9MICC</name>
<keyword evidence="6 8" id="KW-0472">Membrane</keyword>
<feature type="transmembrane region" description="Helical" evidence="8">
    <location>
        <begin position="439"/>
        <end position="457"/>
    </location>
</feature>
<feature type="transmembrane region" description="Helical" evidence="8">
    <location>
        <begin position="309"/>
        <end position="328"/>
    </location>
</feature>
<accession>A0ABV8R1T5</accession>
<feature type="transmembrane region" description="Helical" evidence="8">
    <location>
        <begin position="146"/>
        <end position="168"/>
    </location>
</feature>
<dbReference type="InterPro" id="IPR005828">
    <property type="entry name" value="MFS_sugar_transport-like"/>
</dbReference>
<feature type="transmembrane region" description="Helical" evidence="8">
    <location>
        <begin position="20"/>
        <end position="44"/>
    </location>
</feature>
<feature type="transmembrane region" description="Helical" evidence="8">
    <location>
        <begin position="376"/>
        <end position="398"/>
    </location>
</feature>
<dbReference type="PANTHER" id="PTHR48020">
    <property type="entry name" value="PROTON MYO-INOSITOL COTRANSPORTER"/>
    <property type="match status" value="1"/>
</dbReference>
<dbReference type="InterPro" id="IPR005829">
    <property type="entry name" value="Sugar_transporter_CS"/>
</dbReference>
<reference evidence="11" key="1">
    <citation type="journal article" date="2019" name="Int. J. Syst. Evol. Microbiol.">
        <title>The Global Catalogue of Microorganisms (GCM) 10K type strain sequencing project: providing services to taxonomists for standard genome sequencing and annotation.</title>
        <authorList>
            <consortium name="The Broad Institute Genomics Platform"/>
            <consortium name="The Broad Institute Genome Sequencing Center for Infectious Disease"/>
            <person name="Wu L."/>
            <person name="Ma J."/>
        </authorList>
    </citation>
    <scope>NUCLEOTIDE SEQUENCE [LARGE SCALE GENOMIC DNA]</scope>
    <source>
        <strain evidence="11">CGMCC 1.10698</strain>
    </source>
</reference>
<feature type="transmembrane region" description="Helical" evidence="8">
    <location>
        <begin position="335"/>
        <end position="356"/>
    </location>
</feature>
<dbReference type="InterPro" id="IPR003663">
    <property type="entry name" value="Sugar/inositol_transpt"/>
</dbReference>
<dbReference type="Gene3D" id="1.20.1250.20">
    <property type="entry name" value="MFS general substrate transporter like domains"/>
    <property type="match status" value="2"/>
</dbReference>
<gene>
    <name evidence="10" type="ORF">ACFOW9_09845</name>
</gene>
<dbReference type="PROSITE" id="PS00217">
    <property type="entry name" value="SUGAR_TRANSPORT_2"/>
    <property type="match status" value="1"/>
</dbReference>
<keyword evidence="11" id="KW-1185">Reference proteome</keyword>
<dbReference type="NCBIfam" id="TIGR00879">
    <property type="entry name" value="SP"/>
    <property type="match status" value="1"/>
</dbReference>
<proteinExistence type="inferred from homology"/>
<sequence length="480" mass="50388">MSKLDPTAEGAVPGISRKVIGLAIAGAVGGFLFGFDSSVVNGAVDAISKNFGLGEALTGFTIAVALLGCALGAYLAGRIADAKGRLPAMKLGAALFLVSALGTGLAFSVVDLIFWRLVGGLGIGLASVIAPAYISEISPRRHRGRLASLQQLAITVGIFAALLSDALFSNAAGGALNELWLGLPAWRWMFLAGVVPAIAYGWIAFVLPESPRFLVLKGKEDQAREIFQSIAPNEDPDRSVRDIKDAVKADSLAARKGSLRGSRFGLMPVVWIGIILSVLQQFVGINVIFYYSTTLWKAVGFQESDSLTISVVTAIVNILVTLVAIALVDRIGRRPILLTGSIGMAVSLGTMALAFASSTGSGNDISLPGAWGPVALVAANVFVISFGASWGPLVWVLLGEIFPSRIRARALGLAAAAQWIANFLITLTFPIMAAASLPLTYGMYALFAAASFFFVLTKVPETNGMSLEQAETLFVKKPKK</sequence>
<organism evidence="10 11">
    <name type="scientific">Arthrobacter cryoconiti</name>
    <dbReference type="NCBI Taxonomy" id="748907"/>
    <lineage>
        <taxon>Bacteria</taxon>
        <taxon>Bacillati</taxon>
        <taxon>Actinomycetota</taxon>
        <taxon>Actinomycetes</taxon>
        <taxon>Micrococcales</taxon>
        <taxon>Micrococcaceae</taxon>
        <taxon>Arthrobacter</taxon>
    </lineage>
</organism>
<dbReference type="SUPFAM" id="SSF103473">
    <property type="entry name" value="MFS general substrate transporter"/>
    <property type="match status" value="1"/>
</dbReference>
<comment type="subcellular location">
    <subcellularLocation>
        <location evidence="1">Cell membrane</location>
        <topology evidence="1">Multi-pass membrane protein</topology>
    </subcellularLocation>
</comment>
<protein>
    <submittedName>
        <fullName evidence="10">Sugar porter family MFS transporter</fullName>
    </submittedName>
</protein>
<dbReference type="InterPro" id="IPR036259">
    <property type="entry name" value="MFS_trans_sf"/>
</dbReference>
<dbReference type="PROSITE" id="PS50850">
    <property type="entry name" value="MFS"/>
    <property type="match status" value="1"/>
</dbReference>
<comment type="similarity">
    <text evidence="2 7">Belongs to the major facilitator superfamily. Sugar transporter (TC 2.A.1.1) family.</text>
</comment>
<dbReference type="EMBL" id="JBHSCQ010000013">
    <property type="protein sequence ID" value="MFC4265900.1"/>
    <property type="molecule type" value="Genomic_DNA"/>
</dbReference>
<evidence type="ECO:0000256" key="8">
    <source>
        <dbReference type="SAM" id="Phobius"/>
    </source>
</evidence>
<evidence type="ECO:0000256" key="1">
    <source>
        <dbReference type="ARBA" id="ARBA00004651"/>
    </source>
</evidence>
<dbReference type="PROSITE" id="PS00216">
    <property type="entry name" value="SUGAR_TRANSPORT_1"/>
    <property type="match status" value="1"/>
</dbReference>
<feature type="transmembrane region" description="Helical" evidence="8">
    <location>
        <begin position="88"/>
        <end position="107"/>
    </location>
</feature>
<evidence type="ECO:0000313" key="10">
    <source>
        <dbReference type="EMBL" id="MFC4265900.1"/>
    </source>
</evidence>
<dbReference type="Pfam" id="PF00083">
    <property type="entry name" value="Sugar_tr"/>
    <property type="match status" value="1"/>
</dbReference>
<feature type="domain" description="Major facilitator superfamily (MFS) profile" evidence="9">
    <location>
        <begin position="22"/>
        <end position="463"/>
    </location>
</feature>
<evidence type="ECO:0000256" key="7">
    <source>
        <dbReference type="RuleBase" id="RU003346"/>
    </source>
</evidence>
<dbReference type="InterPro" id="IPR020846">
    <property type="entry name" value="MFS_dom"/>
</dbReference>
<dbReference type="InterPro" id="IPR050814">
    <property type="entry name" value="Myo-inositol_Transporter"/>
</dbReference>
<evidence type="ECO:0000256" key="2">
    <source>
        <dbReference type="ARBA" id="ARBA00010992"/>
    </source>
</evidence>
<evidence type="ECO:0000313" key="11">
    <source>
        <dbReference type="Proteomes" id="UP001595773"/>
    </source>
</evidence>
<feature type="transmembrane region" description="Helical" evidence="8">
    <location>
        <begin position="113"/>
        <end position="134"/>
    </location>
</feature>
<dbReference type="RefSeq" id="WP_230068792.1">
    <property type="nucleotide sequence ID" value="NZ_BAABLL010000016.1"/>
</dbReference>
<feature type="transmembrane region" description="Helical" evidence="8">
    <location>
        <begin position="56"/>
        <end position="76"/>
    </location>
</feature>
<evidence type="ECO:0000256" key="4">
    <source>
        <dbReference type="ARBA" id="ARBA00022692"/>
    </source>
</evidence>
<dbReference type="PANTHER" id="PTHR48020:SF12">
    <property type="entry name" value="PROTON MYO-INOSITOL COTRANSPORTER"/>
    <property type="match status" value="1"/>
</dbReference>
<keyword evidence="5 8" id="KW-1133">Transmembrane helix</keyword>
<keyword evidence="4 8" id="KW-0812">Transmembrane</keyword>
<feature type="transmembrane region" description="Helical" evidence="8">
    <location>
        <begin position="410"/>
        <end position="433"/>
    </location>
</feature>